<gene>
    <name evidence="2" type="ORF">NEF87_003794</name>
</gene>
<feature type="transmembrane region" description="Helical" evidence="1">
    <location>
        <begin position="252"/>
        <end position="273"/>
    </location>
</feature>
<proteinExistence type="predicted"/>
<name>A0ABY6HY83_9ARCH</name>
<feature type="transmembrane region" description="Helical" evidence="1">
    <location>
        <begin position="307"/>
        <end position="322"/>
    </location>
</feature>
<dbReference type="Proteomes" id="UP001208689">
    <property type="component" value="Chromosome"/>
</dbReference>
<keyword evidence="1" id="KW-0472">Membrane</keyword>
<dbReference type="EMBL" id="CP104013">
    <property type="protein sequence ID" value="UYP47509.1"/>
    <property type="molecule type" value="Genomic_DNA"/>
</dbReference>
<feature type="transmembrane region" description="Helical" evidence="1">
    <location>
        <begin position="12"/>
        <end position="29"/>
    </location>
</feature>
<keyword evidence="1" id="KW-0812">Transmembrane</keyword>
<dbReference type="InterPro" id="IPR036259">
    <property type="entry name" value="MFS_trans_sf"/>
</dbReference>
<sequence length="400" mass="45820">MKSQNPQLKSYFSKDFLMVYMIFFWFYMIKEIIVNNFQLIYGINEIVDNFFALSQISIVLLPFVILKLSNKFGNILPVKIVMLFYSLIGLFFLFHTQTMLIYIFILPIITRFVNNSLNPWIIKKSVDVKLSTTFALRDLFMYLGFGIASVVSLIMAGDVKNNRAPIIGSVFIVFFLTFLMLFLKNDNLKNEIKIDHLSEIPNNTFDIKSFKELSNKRVFLAFLIIECLISWILMTSIQLVRILDSYDLSQRLIFSSLSISYLLVGIISTILSLFPIKSENKKKIYLFDLIFDVIPFSMFLLSQGNQIVRVIAIFLLIARDFVKPFSMDYIYSCFDKTEINYVWGIVGVIPALIAAITTSLVGKIDGIAQFNVMLIVSIGLAITCTIVAIVWLPKSSAKDC</sequence>
<keyword evidence="3" id="KW-1185">Reference proteome</keyword>
<evidence type="ECO:0000313" key="2">
    <source>
        <dbReference type="EMBL" id="UYP47509.1"/>
    </source>
</evidence>
<dbReference type="SUPFAM" id="SSF103473">
    <property type="entry name" value="MFS general substrate transporter"/>
    <property type="match status" value="1"/>
</dbReference>
<evidence type="ECO:0000256" key="1">
    <source>
        <dbReference type="SAM" id="Phobius"/>
    </source>
</evidence>
<feature type="transmembrane region" description="Helical" evidence="1">
    <location>
        <begin position="367"/>
        <end position="392"/>
    </location>
</feature>
<organism evidence="2 3">
    <name type="scientific">Candidatus Lokiarchaeum ossiferum</name>
    <dbReference type="NCBI Taxonomy" id="2951803"/>
    <lineage>
        <taxon>Archaea</taxon>
        <taxon>Promethearchaeati</taxon>
        <taxon>Promethearchaeota</taxon>
        <taxon>Promethearchaeia</taxon>
        <taxon>Promethearchaeales</taxon>
        <taxon>Promethearchaeaceae</taxon>
        <taxon>Candidatus Lokiarchaeum</taxon>
    </lineage>
</organism>
<keyword evidence="1" id="KW-1133">Transmembrane helix</keyword>
<evidence type="ECO:0008006" key="4">
    <source>
        <dbReference type="Google" id="ProtNLM"/>
    </source>
</evidence>
<feature type="transmembrane region" description="Helical" evidence="1">
    <location>
        <begin position="139"/>
        <end position="157"/>
    </location>
</feature>
<accession>A0ABY6HY83</accession>
<reference evidence="2" key="1">
    <citation type="submission" date="2022-09" db="EMBL/GenBank/DDBJ databases">
        <title>Actin cytoskeleton and complex cell architecture in an #Asgard archaeon.</title>
        <authorList>
            <person name="Ponce Toledo R.I."/>
            <person name="Schleper C."/>
            <person name="Rodrigues Oliveira T."/>
            <person name="Wollweber F."/>
            <person name="Xu J."/>
            <person name="Rittmann S."/>
            <person name="Klingl A."/>
            <person name="Pilhofer M."/>
        </authorList>
    </citation>
    <scope>NUCLEOTIDE SEQUENCE</scope>
    <source>
        <strain evidence="2">B-35</strain>
    </source>
</reference>
<dbReference type="Gene3D" id="1.20.1250.20">
    <property type="entry name" value="MFS general substrate transporter like domains"/>
    <property type="match status" value="1"/>
</dbReference>
<evidence type="ECO:0000313" key="3">
    <source>
        <dbReference type="Proteomes" id="UP001208689"/>
    </source>
</evidence>
<feature type="transmembrane region" description="Helical" evidence="1">
    <location>
        <begin position="163"/>
        <end position="183"/>
    </location>
</feature>
<feature type="transmembrane region" description="Helical" evidence="1">
    <location>
        <begin position="342"/>
        <end position="361"/>
    </location>
</feature>
<feature type="transmembrane region" description="Helical" evidence="1">
    <location>
        <begin position="218"/>
        <end position="240"/>
    </location>
</feature>
<feature type="transmembrane region" description="Helical" evidence="1">
    <location>
        <begin position="49"/>
        <end position="68"/>
    </location>
</feature>
<protein>
    <recommendedName>
        <fullName evidence="4">MFS transporter</fullName>
    </recommendedName>
</protein>